<dbReference type="Proteomes" id="UP000314294">
    <property type="component" value="Unassembled WGS sequence"/>
</dbReference>
<evidence type="ECO:0000256" key="1">
    <source>
        <dbReference type="SAM" id="MobiDB-lite"/>
    </source>
</evidence>
<evidence type="ECO:0000313" key="2">
    <source>
        <dbReference type="EMBL" id="TNN25363.1"/>
    </source>
</evidence>
<accession>A0A4Z2E9K0</accession>
<dbReference type="AlphaFoldDB" id="A0A4Z2E9K0"/>
<name>A0A4Z2E9K0_9TELE</name>
<comment type="caution">
    <text evidence="2">The sequence shown here is derived from an EMBL/GenBank/DDBJ whole genome shotgun (WGS) entry which is preliminary data.</text>
</comment>
<keyword evidence="3" id="KW-1185">Reference proteome</keyword>
<feature type="region of interest" description="Disordered" evidence="1">
    <location>
        <begin position="24"/>
        <end position="53"/>
    </location>
</feature>
<sequence>MSSRCWWLKKRFLLSSRSGASVWTRAPPTLKRNRRTQSTPTLKRNSGPLRKESSFKGWRRLVSSSHSLL</sequence>
<proteinExistence type="predicted"/>
<protein>
    <submittedName>
        <fullName evidence="2">Uncharacterized protein</fullName>
    </submittedName>
</protein>
<dbReference type="EMBL" id="SRLO01012761">
    <property type="protein sequence ID" value="TNN25363.1"/>
    <property type="molecule type" value="Genomic_DNA"/>
</dbReference>
<gene>
    <name evidence="2" type="ORF">EYF80_064509</name>
</gene>
<reference evidence="2 3" key="1">
    <citation type="submission" date="2019-03" db="EMBL/GenBank/DDBJ databases">
        <title>First draft genome of Liparis tanakae, snailfish: a comprehensive survey of snailfish specific genes.</title>
        <authorList>
            <person name="Kim W."/>
            <person name="Song I."/>
            <person name="Jeong J.-H."/>
            <person name="Kim D."/>
            <person name="Kim S."/>
            <person name="Ryu S."/>
            <person name="Song J.Y."/>
            <person name="Lee S.K."/>
        </authorList>
    </citation>
    <scope>NUCLEOTIDE SEQUENCE [LARGE SCALE GENOMIC DNA]</scope>
    <source>
        <tissue evidence="2">Muscle</tissue>
    </source>
</reference>
<evidence type="ECO:0000313" key="3">
    <source>
        <dbReference type="Proteomes" id="UP000314294"/>
    </source>
</evidence>
<organism evidence="2 3">
    <name type="scientific">Liparis tanakae</name>
    <name type="common">Tanaka's snailfish</name>
    <dbReference type="NCBI Taxonomy" id="230148"/>
    <lineage>
        <taxon>Eukaryota</taxon>
        <taxon>Metazoa</taxon>
        <taxon>Chordata</taxon>
        <taxon>Craniata</taxon>
        <taxon>Vertebrata</taxon>
        <taxon>Euteleostomi</taxon>
        <taxon>Actinopterygii</taxon>
        <taxon>Neopterygii</taxon>
        <taxon>Teleostei</taxon>
        <taxon>Neoteleostei</taxon>
        <taxon>Acanthomorphata</taxon>
        <taxon>Eupercaria</taxon>
        <taxon>Perciformes</taxon>
        <taxon>Cottioidei</taxon>
        <taxon>Cottales</taxon>
        <taxon>Liparidae</taxon>
        <taxon>Liparis</taxon>
    </lineage>
</organism>